<protein>
    <submittedName>
        <fullName evidence="1">Oxidoreductase</fullName>
    </submittedName>
</protein>
<dbReference type="GeneID" id="90038521"/>
<evidence type="ECO:0000313" key="2">
    <source>
        <dbReference type="Proteomes" id="UP001498771"/>
    </source>
</evidence>
<keyword evidence="2" id="KW-1185">Reference proteome</keyword>
<dbReference type="PANTHER" id="PTHR43431">
    <property type="entry name" value="OXIDOREDUCTASE, SHORT CHAIN DEHYDROGENASE/REDUCTASE FAMILY (AFU_ORTHOLOGUE AFUA_5G14000)"/>
    <property type="match status" value="1"/>
</dbReference>
<comment type="caution">
    <text evidence="1">The sequence shown here is derived from an EMBL/GenBank/DDBJ whole genome shotgun (WGS) entry which is preliminary data.</text>
</comment>
<dbReference type="PRINTS" id="PR00081">
    <property type="entry name" value="GDHRDH"/>
</dbReference>
<reference evidence="1 2" key="1">
    <citation type="submission" date="2024-03" db="EMBL/GenBank/DDBJ databases">
        <title>Genome-scale model development and genomic sequencing of the oleaginous clade Lipomyces.</title>
        <authorList>
            <consortium name="Lawrence Berkeley National Laboratory"/>
            <person name="Czajka J.J."/>
            <person name="Han Y."/>
            <person name="Kim J."/>
            <person name="Mondo S.J."/>
            <person name="Hofstad B.A."/>
            <person name="Robles A."/>
            <person name="Haridas S."/>
            <person name="Riley R."/>
            <person name="LaButti K."/>
            <person name="Pangilinan J."/>
            <person name="Andreopoulos W."/>
            <person name="Lipzen A."/>
            <person name="Yan J."/>
            <person name="Wang M."/>
            <person name="Ng V."/>
            <person name="Grigoriev I.V."/>
            <person name="Spatafora J.W."/>
            <person name="Magnuson J.K."/>
            <person name="Baker S.E."/>
            <person name="Pomraning K.R."/>
        </authorList>
    </citation>
    <scope>NUCLEOTIDE SEQUENCE [LARGE SCALE GENOMIC DNA]</scope>
    <source>
        <strain evidence="1 2">Phaff 52-87</strain>
    </source>
</reference>
<proteinExistence type="predicted"/>
<dbReference type="EMBL" id="JBBJBU010000008">
    <property type="protein sequence ID" value="KAK7204407.1"/>
    <property type="molecule type" value="Genomic_DNA"/>
</dbReference>
<dbReference type="Pfam" id="PF13561">
    <property type="entry name" value="adh_short_C2"/>
    <property type="match status" value="1"/>
</dbReference>
<dbReference type="PANTHER" id="PTHR43431:SF7">
    <property type="entry name" value="OXIDOREDUCTASE, SHORT CHAIN DEHYDROGENASE_REDUCTASE FAMILY (AFU_ORTHOLOGUE AFUA_5G14000)"/>
    <property type="match status" value="1"/>
</dbReference>
<organism evidence="1 2">
    <name type="scientific">Myxozyma melibiosi</name>
    <dbReference type="NCBI Taxonomy" id="54550"/>
    <lineage>
        <taxon>Eukaryota</taxon>
        <taxon>Fungi</taxon>
        <taxon>Dikarya</taxon>
        <taxon>Ascomycota</taxon>
        <taxon>Saccharomycotina</taxon>
        <taxon>Lipomycetes</taxon>
        <taxon>Lipomycetales</taxon>
        <taxon>Lipomycetaceae</taxon>
        <taxon>Myxozyma</taxon>
    </lineage>
</organism>
<dbReference type="RefSeq" id="XP_064767440.1">
    <property type="nucleotide sequence ID" value="XM_064913009.1"/>
</dbReference>
<dbReference type="InterPro" id="IPR002347">
    <property type="entry name" value="SDR_fam"/>
</dbReference>
<dbReference type="SUPFAM" id="SSF51735">
    <property type="entry name" value="NAD(P)-binding Rossmann-fold domains"/>
    <property type="match status" value="1"/>
</dbReference>
<evidence type="ECO:0000313" key="1">
    <source>
        <dbReference type="EMBL" id="KAK7204407.1"/>
    </source>
</evidence>
<accession>A0ABR1F3N1</accession>
<sequence>MSPPKALAIVAGFGPGISHAVARRFAHAYDLVLLGRSLDTLPATPVGSSSVPSSSSDAVKSIFADPVLATLPSPPTISCFKADVTDASSISAAFTQIKALQQPVAVAFYNVSSPFQRAPFLETNPDSYLTSFKGSTYGAVLYAQQALPLLLAHANSSPELSPTLLFTGATASYKSNAQMSPFSSAKFGLRALVQSLAHEFAPQRVHVATVNIDAVVDLPKVSGYLNEQEDMKLKPEDVAETYWGLHAQRKSAWTWEVDVRPWTESW</sequence>
<gene>
    <name evidence="1" type="ORF">BZA70DRAFT_280674</name>
</gene>
<name>A0ABR1F3N1_9ASCO</name>
<dbReference type="Proteomes" id="UP001498771">
    <property type="component" value="Unassembled WGS sequence"/>
</dbReference>
<dbReference type="Gene3D" id="3.40.50.720">
    <property type="entry name" value="NAD(P)-binding Rossmann-like Domain"/>
    <property type="match status" value="1"/>
</dbReference>
<dbReference type="InterPro" id="IPR036291">
    <property type="entry name" value="NAD(P)-bd_dom_sf"/>
</dbReference>